<reference evidence="3" key="1">
    <citation type="journal article" date="2012" name="J. Bacteriol.">
        <title>Genome sequences of type strains of seven species of the marine bacterium Pseudoalteromonas.</title>
        <authorList>
            <person name="Xie B.B."/>
            <person name="Shu Y.L."/>
            <person name="Qin Q.L."/>
            <person name="Rong J.C."/>
            <person name="Zhang X.Y."/>
            <person name="Chen X.L."/>
            <person name="Shi M."/>
            <person name="He H.L."/>
            <person name="Zhou B.C."/>
            <person name="Zhang Y.Z."/>
        </authorList>
    </citation>
    <scope>NUCLEOTIDE SEQUENCE</scope>
    <source>
        <strain evidence="3">DSM 8771</strain>
    </source>
</reference>
<dbReference type="InterPro" id="IPR044032">
    <property type="entry name" value="TssC1_C"/>
</dbReference>
<dbReference type="Pfam" id="PF05943">
    <property type="entry name" value="VipB"/>
    <property type="match status" value="1"/>
</dbReference>
<evidence type="ECO:0000259" key="2">
    <source>
        <dbReference type="Pfam" id="PF18945"/>
    </source>
</evidence>
<accession>A0AAD4AJN1</accession>
<feature type="domain" description="TssC1 N-terminal" evidence="1">
    <location>
        <begin position="20"/>
        <end position="315"/>
    </location>
</feature>
<evidence type="ECO:0000259" key="1">
    <source>
        <dbReference type="Pfam" id="PF05943"/>
    </source>
</evidence>
<organism evidence="3 4">
    <name type="scientific">Pseudoalteromonas citrea</name>
    <dbReference type="NCBI Taxonomy" id="43655"/>
    <lineage>
        <taxon>Bacteria</taxon>
        <taxon>Pseudomonadati</taxon>
        <taxon>Pseudomonadota</taxon>
        <taxon>Gammaproteobacteria</taxon>
        <taxon>Alteromonadales</taxon>
        <taxon>Pseudoalteromonadaceae</taxon>
        <taxon>Pseudoalteromonas</taxon>
    </lineage>
</organism>
<gene>
    <name evidence="3" type="primary">impD</name>
    <name evidence="3" type="ORF">PCIT_a2356</name>
</gene>
<dbReference type="PANTHER" id="PTHR35565">
    <property type="entry name" value="CYTOPLASMIC PROTEIN-RELATED"/>
    <property type="match status" value="1"/>
</dbReference>
<dbReference type="Pfam" id="PF18945">
    <property type="entry name" value="VipB_2"/>
    <property type="match status" value="1"/>
</dbReference>
<evidence type="ECO:0000313" key="4">
    <source>
        <dbReference type="Proteomes" id="UP000016487"/>
    </source>
</evidence>
<proteinExistence type="predicted"/>
<dbReference type="EMBL" id="AHBZ03000015">
    <property type="protein sequence ID" value="KAF7772307.1"/>
    <property type="molecule type" value="Genomic_DNA"/>
</dbReference>
<comment type="caution">
    <text evidence="3">The sequence shown here is derived from an EMBL/GenBank/DDBJ whole genome shotgun (WGS) entry which is preliminary data.</text>
</comment>
<dbReference type="RefSeq" id="WP_010362741.1">
    <property type="nucleotide sequence ID" value="NZ_AHBZ03000015.1"/>
</dbReference>
<dbReference type="InterPro" id="IPR044031">
    <property type="entry name" value="TssC1_N"/>
</dbReference>
<dbReference type="PANTHER" id="PTHR35565:SF1">
    <property type="entry name" value="TYPE VI SECRETION SYSTEM CONTRACTILE SHEATH LARGE SUBUNIT"/>
    <property type="match status" value="1"/>
</dbReference>
<feature type="domain" description="TssC1 C-terminal" evidence="2">
    <location>
        <begin position="326"/>
        <end position="425"/>
    </location>
</feature>
<dbReference type="AlphaFoldDB" id="A0AAD4AJN1"/>
<evidence type="ECO:0000313" key="3">
    <source>
        <dbReference type="EMBL" id="KAF7772307.1"/>
    </source>
</evidence>
<dbReference type="InterPro" id="IPR010269">
    <property type="entry name" value="T6SS_TssC-like"/>
</dbReference>
<name>A0AAD4AJN1_9GAMM</name>
<reference evidence="3" key="2">
    <citation type="submission" date="2015-03" db="EMBL/GenBank/DDBJ databases">
        <title>Genome sequence of Pseudoalteromonas citrea.</title>
        <authorList>
            <person name="Xie B.-B."/>
            <person name="Rong J.-C."/>
            <person name="Qin Q.-L."/>
            <person name="Zhang Y.-Z."/>
        </authorList>
    </citation>
    <scope>NUCLEOTIDE SEQUENCE</scope>
    <source>
        <strain evidence="3">DSM 8771</strain>
    </source>
</reference>
<sequence length="428" mass="48602">MKLHTELSQPHIPPKAQAKHLISEIDRVISEQLSLIMASQKFVDLEARWRNLQELVSLPVNYKSIKVKIMNISWQEISHDLNIATSIKHTRLYNVIANKEFNTLGGEPYGLLVIDHNVSLELDYADEFDALYTLELLAELGEKSLCPILLDADDNFLGAPGETFLCDVPKLNRVLADNDFASWHRLRQSSNSHFLGLVFNKSAVREAYRFYPCGFIFDEETDGDFIWGNAATSFLKNVLLEFNRVRWFGFLKSRKLDSSGGSVISCFGDKAQFTTVFKTRMSGSTASYLSQQGLIPVFHNPLNGKYFFQSNCSVKEEAQGENRFLIQTTLMISRIAHYLKVQLREMIGSALEPHDCENRLSHWLEQYCSNSVVSDEMTLAGMPLKSAKVRVIEEQGDTKRYACHIDLVPQYQYDRVASMVSLSTAVES</sequence>
<dbReference type="Proteomes" id="UP000016487">
    <property type="component" value="Unassembled WGS sequence"/>
</dbReference>
<protein>
    <submittedName>
        <fullName evidence="3">Type VI secretion system protein ImpD</fullName>
    </submittedName>
</protein>